<dbReference type="AlphaFoldDB" id="V5GN38"/>
<sequence>ICKRCTRTKMKYFVLLAVVVTVAAAVPVDVVEDEEGQQYYLVPVSREKRGTQWGLSGTGATVGHSGTIANSGGHRLDGGAYAGKNFGSHGARPDQVGGRLDYSHGSRTSAFASADHARHYGTDVNAGVRHNVYQNKNFGVDVTGQYGRHYGGPSGTGRASSGVGVVGHGTF</sequence>
<evidence type="ECO:0000256" key="9">
    <source>
        <dbReference type="SAM" id="SignalP"/>
    </source>
</evidence>
<proteinExistence type="inferred from homology"/>
<keyword evidence="3" id="KW-0964">Secreted</keyword>
<evidence type="ECO:0000256" key="1">
    <source>
        <dbReference type="ARBA" id="ARBA00004613"/>
    </source>
</evidence>
<keyword evidence="9" id="KW-0732">Signal</keyword>
<comment type="subcellular location">
    <subcellularLocation>
        <location evidence="1">Secreted</location>
    </subcellularLocation>
</comment>
<feature type="region of interest" description="Disordered" evidence="8">
    <location>
        <begin position="152"/>
        <end position="171"/>
    </location>
</feature>
<accession>V5GN38</accession>
<dbReference type="InterPro" id="IPR005521">
    <property type="entry name" value="Attacin_C"/>
</dbReference>
<evidence type="ECO:0000259" key="10">
    <source>
        <dbReference type="Pfam" id="PF03769"/>
    </source>
</evidence>
<dbReference type="EMBL" id="GALX01005494">
    <property type="protein sequence ID" value="JAB62972.1"/>
    <property type="molecule type" value="Transcribed_RNA"/>
</dbReference>
<keyword evidence="6" id="KW-0391">Immunity</keyword>
<protein>
    <recommendedName>
        <fullName evidence="10">Attacin C-terminal domain-containing protein</fullName>
    </recommendedName>
</protein>
<evidence type="ECO:0000256" key="2">
    <source>
        <dbReference type="ARBA" id="ARBA00007550"/>
    </source>
</evidence>
<dbReference type="GO" id="GO:0042742">
    <property type="term" value="P:defense response to bacterium"/>
    <property type="evidence" value="ECO:0007669"/>
    <property type="project" value="UniProtKB-KW"/>
</dbReference>
<evidence type="ECO:0000256" key="5">
    <source>
        <dbReference type="ARBA" id="ARBA00022588"/>
    </source>
</evidence>
<evidence type="ECO:0000256" key="3">
    <source>
        <dbReference type="ARBA" id="ARBA00022525"/>
    </source>
</evidence>
<feature type="chain" id="PRO_5004734229" description="Attacin C-terminal domain-containing protein" evidence="9">
    <location>
        <begin position="26"/>
        <end position="171"/>
    </location>
</feature>
<evidence type="ECO:0000313" key="11">
    <source>
        <dbReference type="EMBL" id="JAB62972.1"/>
    </source>
</evidence>
<comment type="similarity">
    <text evidence="2">Belongs to the attacin/sarcotoxin-2 family.</text>
</comment>
<evidence type="ECO:0000256" key="8">
    <source>
        <dbReference type="SAM" id="MobiDB-lite"/>
    </source>
</evidence>
<feature type="non-terminal residue" evidence="11">
    <location>
        <position position="1"/>
    </location>
</feature>
<keyword evidence="7" id="KW-0044">Antibiotic</keyword>
<dbReference type="GO" id="GO:0045087">
    <property type="term" value="P:innate immune response"/>
    <property type="evidence" value="ECO:0007669"/>
    <property type="project" value="UniProtKB-KW"/>
</dbReference>
<dbReference type="GO" id="GO:0005576">
    <property type="term" value="C:extracellular region"/>
    <property type="evidence" value="ECO:0007669"/>
    <property type="project" value="UniProtKB-SubCell"/>
</dbReference>
<reference evidence="11" key="1">
    <citation type="submission" date="2013-07" db="EMBL/GenBank/DDBJ databases">
        <title>Midgut Transcriptome Profiling of Anoplphora glabripennis, a Lignocellulose Degrading, Wood-Boring Cerambycid.</title>
        <authorList>
            <person name="Scully E.D."/>
            <person name="Hoover K."/>
            <person name="Carlson J.E."/>
            <person name="Tien M."/>
            <person name="Geib S.M."/>
        </authorList>
    </citation>
    <scope>NUCLEOTIDE SEQUENCE</scope>
</reference>
<organism evidence="11">
    <name type="scientific">Anoplophora glabripennis</name>
    <name type="common">Asian longhorn beetle</name>
    <name type="synonym">Anoplophora nobilis</name>
    <dbReference type="NCBI Taxonomy" id="217634"/>
    <lineage>
        <taxon>Eukaryota</taxon>
        <taxon>Metazoa</taxon>
        <taxon>Ecdysozoa</taxon>
        <taxon>Arthropoda</taxon>
        <taxon>Hexapoda</taxon>
        <taxon>Insecta</taxon>
        <taxon>Pterygota</taxon>
        <taxon>Neoptera</taxon>
        <taxon>Endopterygota</taxon>
        <taxon>Coleoptera</taxon>
        <taxon>Polyphaga</taxon>
        <taxon>Cucujiformia</taxon>
        <taxon>Chrysomeloidea</taxon>
        <taxon>Cerambycidae</taxon>
        <taxon>Lamiinae</taxon>
        <taxon>Lamiini</taxon>
        <taxon>Anoplophora</taxon>
    </lineage>
</organism>
<feature type="domain" description="Attacin C-terminal" evidence="10">
    <location>
        <begin position="57"/>
        <end position="166"/>
    </location>
</feature>
<keyword evidence="5" id="KW-0399">Innate immunity</keyword>
<evidence type="ECO:0000256" key="4">
    <source>
        <dbReference type="ARBA" id="ARBA00022529"/>
    </source>
</evidence>
<evidence type="ECO:0000256" key="6">
    <source>
        <dbReference type="ARBA" id="ARBA00022859"/>
    </source>
</evidence>
<keyword evidence="4" id="KW-0929">Antimicrobial</keyword>
<feature type="signal peptide" evidence="9">
    <location>
        <begin position="1"/>
        <end position="25"/>
    </location>
</feature>
<name>V5GN38_ANOGL</name>
<evidence type="ECO:0000256" key="7">
    <source>
        <dbReference type="ARBA" id="ARBA00023022"/>
    </source>
</evidence>
<dbReference type="Pfam" id="PF03769">
    <property type="entry name" value="Attacin_C"/>
    <property type="match status" value="1"/>
</dbReference>